<gene>
    <name evidence="1" type="ORF">C7S18_23565</name>
</gene>
<evidence type="ECO:0000313" key="1">
    <source>
        <dbReference type="EMBL" id="AVQ00278.1"/>
    </source>
</evidence>
<dbReference type="Proteomes" id="UP000241074">
    <property type="component" value="Plasmid unnamed"/>
</dbReference>
<reference evidence="1 2" key="2">
    <citation type="submission" date="2018-03" db="EMBL/GenBank/DDBJ databases">
        <authorList>
            <person name="Keele B.F."/>
        </authorList>
    </citation>
    <scope>NUCLEOTIDE SEQUENCE [LARGE SCALE GENOMIC DNA]</scope>
    <source>
        <strain evidence="1 2">D13</strain>
        <plasmid evidence="2">Plasmid unnamed</plasmid>
    </source>
</reference>
<reference evidence="1 2" key="1">
    <citation type="submission" date="2018-03" db="EMBL/GenBank/DDBJ databases">
        <title>Ahniella affigens gen. nov., sp. nov., a gammaproteobacterium isolated from sandy soil near a stream.</title>
        <authorList>
            <person name="Ko Y."/>
            <person name="Kim J.-H."/>
        </authorList>
    </citation>
    <scope>NUCLEOTIDE SEQUENCE [LARGE SCALE GENOMIC DNA]</scope>
    <source>
        <strain evidence="1 2">D13</strain>
        <plasmid evidence="2">Plasmid unnamed</plasmid>
    </source>
</reference>
<keyword evidence="2" id="KW-1185">Reference proteome</keyword>
<dbReference type="OrthoDB" id="7066681at2"/>
<evidence type="ECO:0000313" key="2">
    <source>
        <dbReference type="Proteomes" id="UP000241074"/>
    </source>
</evidence>
<dbReference type="EMBL" id="CP027861">
    <property type="protein sequence ID" value="AVQ00278.1"/>
    <property type="molecule type" value="Genomic_DNA"/>
</dbReference>
<organism evidence="1 2">
    <name type="scientific">Ahniella affigens</name>
    <dbReference type="NCBI Taxonomy" id="2021234"/>
    <lineage>
        <taxon>Bacteria</taxon>
        <taxon>Pseudomonadati</taxon>
        <taxon>Pseudomonadota</taxon>
        <taxon>Gammaproteobacteria</taxon>
        <taxon>Lysobacterales</taxon>
        <taxon>Rhodanobacteraceae</taxon>
        <taxon>Ahniella</taxon>
    </lineage>
</organism>
<accession>A0A2P1PZK8</accession>
<proteinExistence type="predicted"/>
<dbReference type="KEGG" id="xba:C7S18_23565"/>
<sequence>MARTAEPTKTQVQHFVLIKQPDFLAGGGHLSALEAARQLLDAGMWPLWSRTPCKNLVREGDRVAIYLSGTRNQCVVATAAVQFKQPWSPPFARRYPLALSGTPCQVLVLEGVTWLRKPILVRRRAARLSFMDTPKWGANFMGGMRRLSQEDFEAMTSPDVADMEGPDRAAR</sequence>
<keyword evidence="1" id="KW-0614">Plasmid</keyword>
<geneLocation type="plasmid" evidence="1">
    <name>unnamed</name>
</geneLocation>
<dbReference type="AlphaFoldDB" id="A0A2P1PZK8"/>
<evidence type="ECO:0008006" key="3">
    <source>
        <dbReference type="Google" id="ProtNLM"/>
    </source>
</evidence>
<name>A0A2P1PZK8_9GAMM</name>
<dbReference type="Gene3D" id="3.10.590.10">
    <property type="entry name" value="ph1033 like domains"/>
    <property type="match status" value="1"/>
</dbReference>
<protein>
    <recommendedName>
        <fullName evidence="3">EVE domain-containing protein</fullName>
    </recommendedName>
</protein>
<dbReference type="RefSeq" id="WP_106894196.1">
    <property type="nucleotide sequence ID" value="NZ_CP027861.1"/>
</dbReference>